<proteinExistence type="predicted"/>
<accession>A0A2S1LPR1</accession>
<dbReference type="RefSeq" id="WP_108737315.1">
    <property type="nucleotide sequence ID" value="NZ_CP020919.1"/>
</dbReference>
<dbReference type="PIRSF" id="PIRSF035170">
    <property type="entry name" value="HD_phosphohydro"/>
    <property type="match status" value="1"/>
</dbReference>
<evidence type="ECO:0000313" key="1">
    <source>
        <dbReference type="EMBL" id="AWG25743.1"/>
    </source>
</evidence>
<protein>
    <recommendedName>
        <fullName evidence="3">Metal-dependent HD superfamily phosphohydrolase</fullName>
    </recommendedName>
</protein>
<dbReference type="PANTHER" id="PTHR21174">
    <property type="match status" value="1"/>
</dbReference>
<organism evidence="1 2">
    <name type="scientific">Flavobacterium kingsejongi</name>
    <dbReference type="NCBI Taxonomy" id="1678728"/>
    <lineage>
        <taxon>Bacteria</taxon>
        <taxon>Pseudomonadati</taxon>
        <taxon>Bacteroidota</taxon>
        <taxon>Flavobacteriia</taxon>
        <taxon>Flavobacteriales</taxon>
        <taxon>Flavobacteriaceae</taxon>
        <taxon>Flavobacterium</taxon>
    </lineage>
</organism>
<reference evidence="1 2" key="1">
    <citation type="submission" date="2017-04" db="EMBL/GenBank/DDBJ databases">
        <title>Complete genome sequence of Flavobacterium kingsejong AJ004.</title>
        <authorList>
            <person name="Lee P.C."/>
        </authorList>
    </citation>
    <scope>NUCLEOTIDE SEQUENCE [LARGE SCALE GENOMIC DNA]</scope>
    <source>
        <strain evidence="1 2">AJ004</strain>
    </source>
</reference>
<keyword evidence="2" id="KW-1185">Reference proteome</keyword>
<dbReference type="Proteomes" id="UP000244677">
    <property type="component" value="Chromosome"/>
</dbReference>
<dbReference type="PANTHER" id="PTHR21174:SF0">
    <property type="entry name" value="HD PHOSPHOHYDROLASE FAMILY PROTEIN-RELATED"/>
    <property type="match status" value="1"/>
</dbReference>
<gene>
    <name evidence="1" type="ORF">FK004_11195</name>
</gene>
<name>A0A2S1LPR1_9FLAO</name>
<dbReference type="InterPro" id="IPR009218">
    <property type="entry name" value="HD_phosphohydro"/>
</dbReference>
<dbReference type="AlphaFoldDB" id="A0A2S1LPR1"/>
<evidence type="ECO:0008006" key="3">
    <source>
        <dbReference type="Google" id="ProtNLM"/>
    </source>
</evidence>
<dbReference type="OrthoDB" id="9808993at2"/>
<dbReference type="EMBL" id="CP020919">
    <property type="protein sequence ID" value="AWG25743.1"/>
    <property type="molecule type" value="Genomic_DNA"/>
</dbReference>
<dbReference type="Gene3D" id="1.10.3210.10">
    <property type="entry name" value="Hypothetical protein af1432"/>
    <property type="match status" value="1"/>
</dbReference>
<evidence type="ECO:0000313" key="2">
    <source>
        <dbReference type="Proteomes" id="UP000244677"/>
    </source>
</evidence>
<sequence length="206" mass="24749">MLKTIFIDLVLRYKDNPVHAEKLWKEIEDTYSSKSRYYHTLQHLEMMLAELEPIKKHIVDWDTLLFTVFYHDFVYISSRRDNEIKSAEKAIEKLKTLGYPTEKVLKCGNQIMATKGHRLEIDPDTNFLTDADLCILGSSWDTYLKYTEQIQKEYTFYPEILFKIGRRKVLNHFLDMNRIFKSDYFYARYEQQARQNIEKELHILTA</sequence>
<dbReference type="SUPFAM" id="SSF109604">
    <property type="entry name" value="HD-domain/PDEase-like"/>
    <property type="match status" value="1"/>
</dbReference>
<dbReference type="KEGG" id="fki:FK004_11195"/>